<evidence type="ECO:0000313" key="2">
    <source>
        <dbReference type="EMBL" id="KAJ9536373.1"/>
    </source>
</evidence>
<reference evidence="2" key="1">
    <citation type="submission" date="2023-03" db="EMBL/GenBank/DDBJ databases">
        <title>Chromosome-scale reference genome and RAD-based genetic map of yellow starthistle (Centaurea solstitialis) reveal putative structural variation and QTLs associated with invader traits.</title>
        <authorList>
            <person name="Reatini B."/>
            <person name="Cang F.A."/>
            <person name="Jiang Q."/>
            <person name="Mckibben M.T.W."/>
            <person name="Barker M.S."/>
            <person name="Rieseberg L.H."/>
            <person name="Dlugosch K.M."/>
        </authorList>
    </citation>
    <scope>NUCLEOTIDE SEQUENCE</scope>
    <source>
        <strain evidence="2">CAN-66</strain>
        <tissue evidence="2">Leaf</tissue>
    </source>
</reference>
<organism evidence="2 3">
    <name type="scientific">Centaurea solstitialis</name>
    <name type="common">yellow star-thistle</name>
    <dbReference type="NCBI Taxonomy" id="347529"/>
    <lineage>
        <taxon>Eukaryota</taxon>
        <taxon>Viridiplantae</taxon>
        <taxon>Streptophyta</taxon>
        <taxon>Embryophyta</taxon>
        <taxon>Tracheophyta</taxon>
        <taxon>Spermatophyta</taxon>
        <taxon>Magnoliopsida</taxon>
        <taxon>eudicotyledons</taxon>
        <taxon>Gunneridae</taxon>
        <taxon>Pentapetalae</taxon>
        <taxon>asterids</taxon>
        <taxon>campanulids</taxon>
        <taxon>Asterales</taxon>
        <taxon>Asteraceae</taxon>
        <taxon>Carduoideae</taxon>
        <taxon>Cardueae</taxon>
        <taxon>Centaureinae</taxon>
        <taxon>Centaurea</taxon>
    </lineage>
</organism>
<dbReference type="Pfam" id="PF13966">
    <property type="entry name" value="zf-RVT"/>
    <property type="match status" value="1"/>
</dbReference>
<name>A0AA38SCL2_9ASTR</name>
<feature type="domain" description="Reverse transcriptase zinc-binding" evidence="1">
    <location>
        <begin position="106"/>
        <end position="169"/>
    </location>
</feature>
<comment type="caution">
    <text evidence="2">The sequence shown here is derived from an EMBL/GenBank/DDBJ whole genome shotgun (WGS) entry which is preliminary data.</text>
</comment>
<gene>
    <name evidence="2" type="ORF">OSB04_un000465</name>
</gene>
<evidence type="ECO:0000259" key="1">
    <source>
        <dbReference type="Pfam" id="PF13966"/>
    </source>
</evidence>
<dbReference type="AlphaFoldDB" id="A0AA38SCL2"/>
<keyword evidence="3" id="KW-1185">Reference proteome</keyword>
<protein>
    <recommendedName>
        <fullName evidence="1">Reverse transcriptase zinc-binding domain-containing protein</fullName>
    </recommendedName>
</protein>
<accession>A0AA38SCL2</accession>
<dbReference type="EMBL" id="JARYMX010000029">
    <property type="protein sequence ID" value="KAJ9536373.1"/>
    <property type="molecule type" value="Genomic_DNA"/>
</dbReference>
<proteinExistence type="predicted"/>
<dbReference type="InterPro" id="IPR026960">
    <property type="entry name" value="RVT-Znf"/>
</dbReference>
<evidence type="ECO:0000313" key="3">
    <source>
        <dbReference type="Proteomes" id="UP001172457"/>
    </source>
</evidence>
<sequence>MLAPWVKIIKFIYGDNGGLSADQGVCNFGHPWGNIVSAVNSMRKLNIRWEELCTKRVGNGLGVMAARFPILHELENDKQVLVVDKIKDGRSLRSLVEKAFLGIGDKETNWNSKVPSKVDIFMWQLMLDKLPTRDNLIKKAWISIQPFVRMDNKSMQHLLFDCINVVAIWRFVEKWWSLSLPTNKSLDSMLVGMKEASNDGVVRIVFGAVFYISCHTIWNFKNRCIFDRSPHRKESIPDTILEKSFSWISARIKESDKKPD</sequence>
<dbReference type="Proteomes" id="UP001172457">
    <property type="component" value="Unassembled WGS sequence"/>
</dbReference>